<dbReference type="RefSeq" id="WP_121671742.1">
    <property type="nucleotide sequence ID" value="NZ_BMXM01000003.1"/>
</dbReference>
<protein>
    <submittedName>
        <fullName evidence="2">DUF1700 domain-containing protein</fullName>
    </submittedName>
</protein>
<dbReference type="Proteomes" id="UP000270299">
    <property type="component" value="Unassembled WGS sequence"/>
</dbReference>
<dbReference type="AlphaFoldDB" id="A0A3L6ZYI4"/>
<feature type="transmembrane region" description="Helical" evidence="1">
    <location>
        <begin position="92"/>
        <end position="112"/>
    </location>
</feature>
<keyword evidence="1" id="KW-1133">Transmembrane helix</keyword>
<sequence>MIQEHPAIQRYLRALNSELQRVPNASRETIIDDVRAHVADAVDAGREPDEVLAALGSPKDVARDAREQFGISADPSRQDNPADRASRMLHRAAVILAVVTAVFVAFILPSYATEEGGVSSDSTGSTLQTATGLFEQYGLGVALLPLVPALLALLPLLSGSLRLPVSWLGAVLVTGFSIVAGLSIGGFFVPLALLMWTAVLVPLWIRRGASPVVGRSWRIVGALLMVAPALLGIGGALTGTFLDPGAPFWIVTILAIGVSVLFALRVRFIDVTVGVLGVAIMGLAVFDAGLLVLAVWWGGGLWLVIGLSAVAARRSTAGR</sequence>
<feature type="transmembrane region" description="Helical" evidence="1">
    <location>
        <begin position="217"/>
        <end position="240"/>
    </location>
</feature>
<keyword evidence="1" id="KW-0812">Transmembrane</keyword>
<dbReference type="OrthoDB" id="5125846at2"/>
<evidence type="ECO:0000313" key="2">
    <source>
        <dbReference type="EMBL" id="RLP72884.1"/>
    </source>
</evidence>
<accession>A0A3L6ZYI4</accession>
<dbReference type="Pfam" id="PF22564">
    <property type="entry name" value="HAAS"/>
    <property type="match status" value="1"/>
</dbReference>
<name>A0A3L6ZYI4_9MICO</name>
<dbReference type="EMBL" id="RCUV01000003">
    <property type="protein sequence ID" value="RLP72884.1"/>
    <property type="molecule type" value="Genomic_DNA"/>
</dbReference>
<feature type="transmembrane region" description="Helical" evidence="1">
    <location>
        <begin position="246"/>
        <end position="264"/>
    </location>
</feature>
<feature type="transmembrane region" description="Helical" evidence="1">
    <location>
        <begin position="294"/>
        <end position="312"/>
    </location>
</feature>
<evidence type="ECO:0000313" key="3">
    <source>
        <dbReference type="Proteomes" id="UP000270299"/>
    </source>
</evidence>
<keyword evidence="1" id="KW-0472">Membrane</keyword>
<feature type="transmembrane region" description="Helical" evidence="1">
    <location>
        <begin position="137"/>
        <end position="157"/>
    </location>
</feature>
<reference evidence="2 3" key="1">
    <citation type="submission" date="2018-10" db="EMBL/GenBank/DDBJ databases">
        <authorList>
            <person name="Li J."/>
        </authorList>
    </citation>
    <scope>NUCLEOTIDE SEQUENCE [LARGE SCALE GENOMIC DNA]</scope>
    <source>
        <strain evidence="2 3">CCTCC AB209002</strain>
    </source>
</reference>
<organism evidence="2 3">
    <name type="scientific">Mycetocola manganoxydans</name>
    <dbReference type="NCBI Taxonomy" id="699879"/>
    <lineage>
        <taxon>Bacteria</taxon>
        <taxon>Bacillati</taxon>
        <taxon>Actinomycetota</taxon>
        <taxon>Actinomycetes</taxon>
        <taxon>Micrococcales</taxon>
        <taxon>Microbacteriaceae</taxon>
        <taxon>Mycetocola</taxon>
    </lineage>
</organism>
<evidence type="ECO:0000256" key="1">
    <source>
        <dbReference type="SAM" id="Phobius"/>
    </source>
</evidence>
<feature type="transmembrane region" description="Helical" evidence="1">
    <location>
        <begin position="187"/>
        <end position="205"/>
    </location>
</feature>
<keyword evidence="3" id="KW-1185">Reference proteome</keyword>
<proteinExistence type="predicted"/>
<feature type="transmembrane region" description="Helical" evidence="1">
    <location>
        <begin position="271"/>
        <end position="288"/>
    </location>
</feature>
<feature type="transmembrane region" description="Helical" evidence="1">
    <location>
        <begin position="164"/>
        <end position="181"/>
    </location>
</feature>
<comment type="caution">
    <text evidence="2">The sequence shown here is derived from an EMBL/GenBank/DDBJ whole genome shotgun (WGS) entry which is preliminary data.</text>
</comment>
<gene>
    <name evidence="2" type="ORF">D9V29_02420</name>
</gene>